<name>A0ABP4VRE6_9MICO</name>
<dbReference type="InterPro" id="IPR000515">
    <property type="entry name" value="MetI-like"/>
</dbReference>
<evidence type="ECO:0000256" key="7">
    <source>
        <dbReference type="RuleBase" id="RU363032"/>
    </source>
</evidence>
<gene>
    <name evidence="9" type="ORF">GCM10009809_29290</name>
</gene>
<keyword evidence="3" id="KW-1003">Cell membrane</keyword>
<dbReference type="PANTHER" id="PTHR43386:SF6">
    <property type="entry name" value="ABC TRANSPORTER PERMEASE PROTEIN"/>
    <property type="match status" value="1"/>
</dbReference>
<keyword evidence="10" id="KW-1185">Reference proteome</keyword>
<dbReference type="CDD" id="cd06261">
    <property type="entry name" value="TM_PBP2"/>
    <property type="match status" value="1"/>
</dbReference>
<keyword evidence="4 7" id="KW-0812">Transmembrane</keyword>
<feature type="domain" description="ABC transmembrane type-1" evidence="8">
    <location>
        <begin position="100"/>
        <end position="298"/>
    </location>
</feature>
<keyword evidence="2 7" id="KW-0813">Transport</keyword>
<evidence type="ECO:0000256" key="1">
    <source>
        <dbReference type="ARBA" id="ARBA00004651"/>
    </source>
</evidence>
<feature type="transmembrane region" description="Helical" evidence="7">
    <location>
        <begin position="226"/>
        <end position="253"/>
    </location>
</feature>
<keyword evidence="5 7" id="KW-1133">Transmembrane helix</keyword>
<proteinExistence type="inferred from homology"/>
<evidence type="ECO:0000313" key="10">
    <source>
        <dbReference type="Proteomes" id="UP001501138"/>
    </source>
</evidence>
<dbReference type="PANTHER" id="PTHR43386">
    <property type="entry name" value="OLIGOPEPTIDE TRANSPORT SYSTEM PERMEASE PROTEIN APPC"/>
    <property type="match status" value="1"/>
</dbReference>
<keyword evidence="6 7" id="KW-0472">Membrane</keyword>
<evidence type="ECO:0000256" key="6">
    <source>
        <dbReference type="ARBA" id="ARBA00023136"/>
    </source>
</evidence>
<dbReference type="Pfam" id="PF12911">
    <property type="entry name" value="OppC_N"/>
    <property type="match status" value="1"/>
</dbReference>
<sequence>MPEPTAVTATPEAPPTATASRSLLADAVRRLRRRPDVIVAVVVVVFFTIMAAFPTLFTSTDPQQCIIGDSKIRPQGFGATHPFGTDVHGCDVLAQLAHGARPSLLLAFVVVGASVVIGVVFGLLAGYYLGWVDTVVSRTIEVFLVIPLLLAALLLLSLFTNVSVGSGTFDVILLPALVLTLFGWMGYARYVRASVLEAKNLDYVTAARALGASDLRIMYRHVLPNAIGPVTALIPTAIAGVISAEAVLAFLGIGVRPPAISWGIMITRGSEWVTGGYAYLLLIPLACLVLTVLALVVLGDALRDALDPRLR</sequence>
<evidence type="ECO:0000259" key="8">
    <source>
        <dbReference type="PROSITE" id="PS50928"/>
    </source>
</evidence>
<evidence type="ECO:0000256" key="2">
    <source>
        <dbReference type="ARBA" id="ARBA00022448"/>
    </source>
</evidence>
<evidence type="ECO:0000313" key="9">
    <source>
        <dbReference type="EMBL" id="GAA1732020.1"/>
    </source>
</evidence>
<dbReference type="InterPro" id="IPR050366">
    <property type="entry name" value="BP-dependent_transpt_permease"/>
</dbReference>
<dbReference type="EMBL" id="BAAAPM010000005">
    <property type="protein sequence ID" value="GAA1732020.1"/>
    <property type="molecule type" value="Genomic_DNA"/>
</dbReference>
<protein>
    <submittedName>
        <fullName evidence="9">ABC transporter permease</fullName>
    </submittedName>
</protein>
<evidence type="ECO:0000256" key="4">
    <source>
        <dbReference type="ARBA" id="ARBA00022692"/>
    </source>
</evidence>
<dbReference type="RefSeq" id="WP_344249186.1">
    <property type="nucleotide sequence ID" value="NZ_BAAAPM010000005.1"/>
</dbReference>
<dbReference type="InterPro" id="IPR025966">
    <property type="entry name" value="OppC_N"/>
</dbReference>
<organism evidence="9 10">
    <name type="scientific">Isoptericola hypogeus</name>
    <dbReference type="NCBI Taxonomy" id="300179"/>
    <lineage>
        <taxon>Bacteria</taxon>
        <taxon>Bacillati</taxon>
        <taxon>Actinomycetota</taxon>
        <taxon>Actinomycetes</taxon>
        <taxon>Micrococcales</taxon>
        <taxon>Promicromonosporaceae</taxon>
        <taxon>Isoptericola</taxon>
    </lineage>
</organism>
<evidence type="ECO:0000256" key="3">
    <source>
        <dbReference type="ARBA" id="ARBA00022475"/>
    </source>
</evidence>
<dbReference type="InterPro" id="IPR035906">
    <property type="entry name" value="MetI-like_sf"/>
</dbReference>
<dbReference type="SUPFAM" id="SSF161098">
    <property type="entry name" value="MetI-like"/>
    <property type="match status" value="1"/>
</dbReference>
<reference evidence="10" key="1">
    <citation type="journal article" date="2019" name="Int. J. Syst. Evol. Microbiol.">
        <title>The Global Catalogue of Microorganisms (GCM) 10K type strain sequencing project: providing services to taxonomists for standard genome sequencing and annotation.</title>
        <authorList>
            <consortium name="The Broad Institute Genomics Platform"/>
            <consortium name="The Broad Institute Genome Sequencing Center for Infectious Disease"/>
            <person name="Wu L."/>
            <person name="Ma J."/>
        </authorList>
    </citation>
    <scope>NUCLEOTIDE SEQUENCE [LARGE SCALE GENOMIC DNA]</scope>
    <source>
        <strain evidence="10">JCM 15589</strain>
    </source>
</reference>
<dbReference type="PROSITE" id="PS50928">
    <property type="entry name" value="ABC_TM1"/>
    <property type="match status" value="1"/>
</dbReference>
<comment type="subcellular location">
    <subcellularLocation>
        <location evidence="1 7">Cell membrane</location>
        <topology evidence="1 7">Multi-pass membrane protein</topology>
    </subcellularLocation>
</comment>
<feature type="transmembrane region" description="Helical" evidence="7">
    <location>
        <begin position="37"/>
        <end position="57"/>
    </location>
</feature>
<evidence type="ECO:0000256" key="5">
    <source>
        <dbReference type="ARBA" id="ARBA00022989"/>
    </source>
</evidence>
<feature type="transmembrane region" description="Helical" evidence="7">
    <location>
        <begin position="104"/>
        <end position="130"/>
    </location>
</feature>
<dbReference type="Proteomes" id="UP001501138">
    <property type="component" value="Unassembled WGS sequence"/>
</dbReference>
<dbReference type="Gene3D" id="1.10.3720.10">
    <property type="entry name" value="MetI-like"/>
    <property type="match status" value="1"/>
</dbReference>
<feature type="transmembrane region" description="Helical" evidence="7">
    <location>
        <begin position="172"/>
        <end position="191"/>
    </location>
</feature>
<comment type="similarity">
    <text evidence="7">Belongs to the binding-protein-dependent transport system permease family.</text>
</comment>
<feature type="transmembrane region" description="Helical" evidence="7">
    <location>
        <begin position="142"/>
        <end position="160"/>
    </location>
</feature>
<feature type="transmembrane region" description="Helical" evidence="7">
    <location>
        <begin position="277"/>
        <end position="302"/>
    </location>
</feature>
<dbReference type="Pfam" id="PF00528">
    <property type="entry name" value="BPD_transp_1"/>
    <property type="match status" value="1"/>
</dbReference>
<comment type="caution">
    <text evidence="9">The sequence shown here is derived from an EMBL/GenBank/DDBJ whole genome shotgun (WGS) entry which is preliminary data.</text>
</comment>
<accession>A0ABP4VRE6</accession>